<name>A0A5J4KXZ0_9ZZZZ</name>
<dbReference type="InterPro" id="IPR031107">
    <property type="entry name" value="Small_HSP"/>
</dbReference>
<evidence type="ECO:0000259" key="1">
    <source>
        <dbReference type="PROSITE" id="PS01031"/>
    </source>
</evidence>
<comment type="caution">
    <text evidence="2">The sequence shown here is derived from an EMBL/GenBank/DDBJ whole genome shotgun (WGS) entry which is preliminary data.</text>
</comment>
<dbReference type="InterPro" id="IPR002068">
    <property type="entry name" value="A-crystallin/Hsp20_dom"/>
</dbReference>
<dbReference type="AlphaFoldDB" id="A0A5J4KXZ0"/>
<gene>
    <name evidence="2" type="ORF">A45J_1892</name>
</gene>
<protein>
    <recommendedName>
        <fullName evidence="1">SHSP domain-containing protein</fullName>
    </recommendedName>
</protein>
<dbReference type="Pfam" id="PF00011">
    <property type="entry name" value="HSP20"/>
    <property type="match status" value="1"/>
</dbReference>
<dbReference type="CDD" id="cd06464">
    <property type="entry name" value="ACD_sHsps-like"/>
    <property type="match status" value="1"/>
</dbReference>
<organism evidence="2">
    <name type="scientific">hot springs metagenome</name>
    <dbReference type="NCBI Taxonomy" id="433727"/>
    <lineage>
        <taxon>unclassified sequences</taxon>
        <taxon>metagenomes</taxon>
        <taxon>ecological metagenomes</taxon>
    </lineage>
</organism>
<dbReference type="EMBL" id="BLAB01000001">
    <property type="protein sequence ID" value="GER94134.1"/>
    <property type="molecule type" value="Genomic_DNA"/>
</dbReference>
<proteinExistence type="predicted"/>
<dbReference type="Gene3D" id="2.60.40.790">
    <property type="match status" value="1"/>
</dbReference>
<evidence type="ECO:0000313" key="2">
    <source>
        <dbReference type="EMBL" id="GER94134.1"/>
    </source>
</evidence>
<dbReference type="InterPro" id="IPR008978">
    <property type="entry name" value="HSP20-like_chaperone"/>
</dbReference>
<reference evidence="2" key="1">
    <citation type="submission" date="2019-10" db="EMBL/GenBank/DDBJ databases">
        <title>Metagenomic sequencing of thiosulfate-disproportionating enrichment culture.</title>
        <authorList>
            <person name="Umezawa K."/>
            <person name="Kojima H."/>
            <person name="Fukui M."/>
        </authorList>
    </citation>
    <scope>NUCLEOTIDE SEQUENCE</scope>
    <source>
        <strain evidence="2">45J</strain>
    </source>
</reference>
<feature type="domain" description="SHSP" evidence="1">
    <location>
        <begin position="12"/>
        <end position="126"/>
    </location>
</feature>
<dbReference type="PROSITE" id="PS01031">
    <property type="entry name" value="SHSP"/>
    <property type="match status" value="1"/>
</dbReference>
<accession>A0A5J4KXZ0</accession>
<sequence>MRNVLKGLFYYEAETCIAPLIDIYETKNDLVFECDLPGVDPDNLSIRAYEDLLIIEGVITDADVNSSSGSLKYLCMERGIKEFRRVIKLPVHVNTVAGEAFYSRGVLTVKFPLLKGKMIKIKIQRK</sequence>
<dbReference type="SUPFAM" id="SSF49764">
    <property type="entry name" value="HSP20-like chaperones"/>
    <property type="match status" value="1"/>
</dbReference>
<dbReference type="PANTHER" id="PTHR11527">
    <property type="entry name" value="HEAT-SHOCK PROTEIN 20 FAMILY MEMBER"/>
    <property type="match status" value="1"/>
</dbReference>